<evidence type="ECO:0000259" key="6">
    <source>
        <dbReference type="PROSITE" id="PS50885"/>
    </source>
</evidence>
<dbReference type="EMBL" id="JAUTWS010000048">
    <property type="protein sequence ID" value="MDO9712469.1"/>
    <property type="molecule type" value="Genomic_DNA"/>
</dbReference>
<dbReference type="InterPro" id="IPR003660">
    <property type="entry name" value="HAMP_dom"/>
</dbReference>
<dbReference type="Pfam" id="PF12729">
    <property type="entry name" value="4HB_MCP_1"/>
    <property type="match status" value="1"/>
</dbReference>
<accession>A0ABT9E8N6</accession>
<dbReference type="Gene3D" id="1.10.287.950">
    <property type="entry name" value="Methyl-accepting chemotaxis protein"/>
    <property type="match status" value="1"/>
</dbReference>
<keyword evidence="8" id="KW-1185">Reference proteome</keyword>
<comment type="caution">
    <text evidence="7">The sequence shown here is derived from an EMBL/GenBank/DDBJ whole genome shotgun (WGS) entry which is preliminary data.</text>
</comment>
<dbReference type="SUPFAM" id="SSF58104">
    <property type="entry name" value="Methyl-accepting chemotaxis protein (MCP) signaling domain"/>
    <property type="match status" value="1"/>
</dbReference>
<evidence type="ECO:0000259" key="5">
    <source>
        <dbReference type="PROSITE" id="PS50111"/>
    </source>
</evidence>
<feature type="domain" description="HAMP" evidence="6">
    <location>
        <begin position="205"/>
        <end position="258"/>
    </location>
</feature>
<proteinExistence type="inferred from homology"/>
<keyword evidence="4" id="KW-0472">Membrane</keyword>
<dbReference type="SMART" id="SM00304">
    <property type="entry name" value="HAMP"/>
    <property type="match status" value="1"/>
</dbReference>
<dbReference type="Pfam" id="PF00672">
    <property type="entry name" value="HAMP"/>
    <property type="match status" value="1"/>
</dbReference>
<dbReference type="InterPro" id="IPR004089">
    <property type="entry name" value="MCPsignal_dom"/>
</dbReference>
<dbReference type="Proteomes" id="UP001243009">
    <property type="component" value="Unassembled WGS sequence"/>
</dbReference>
<evidence type="ECO:0000256" key="2">
    <source>
        <dbReference type="ARBA" id="ARBA00029447"/>
    </source>
</evidence>
<evidence type="ECO:0000256" key="3">
    <source>
        <dbReference type="PROSITE-ProRule" id="PRU00284"/>
    </source>
</evidence>
<evidence type="ECO:0000313" key="8">
    <source>
        <dbReference type="Proteomes" id="UP001243009"/>
    </source>
</evidence>
<feature type="transmembrane region" description="Helical" evidence="4">
    <location>
        <begin position="181"/>
        <end position="203"/>
    </location>
</feature>
<evidence type="ECO:0000256" key="1">
    <source>
        <dbReference type="ARBA" id="ARBA00023224"/>
    </source>
</evidence>
<comment type="similarity">
    <text evidence="2">Belongs to the methyl-accepting chemotaxis (MCP) protein family.</text>
</comment>
<keyword evidence="4" id="KW-0812">Transmembrane</keyword>
<evidence type="ECO:0000313" key="7">
    <source>
        <dbReference type="EMBL" id="MDO9712469.1"/>
    </source>
</evidence>
<dbReference type="PANTHER" id="PTHR32089">
    <property type="entry name" value="METHYL-ACCEPTING CHEMOTAXIS PROTEIN MCPB"/>
    <property type="match status" value="1"/>
</dbReference>
<gene>
    <name evidence="7" type="ORF">Q7A36_29270</name>
</gene>
<protein>
    <submittedName>
        <fullName evidence="7">Methyl-accepting chemotaxis protein</fullName>
    </submittedName>
</protein>
<dbReference type="PANTHER" id="PTHR32089:SF112">
    <property type="entry name" value="LYSOZYME-LIKE PROTEIN-RELATED"/>
    <property type="match status" value="1"/>
</dbReference>
<feature type="domain" description="Methyl-accepting transducer" evidence="5">
    <location>
        <begin position="291"/>
        <end position="534"/>
    </location>
</feature>
<dbReference type="Pfam" id="PF00015">
    <property type="entry name" value="MCPsignal"/>
    <property type="match status" value="1"/>
</dbReference>
<dbReference type="SMART" id="SM00283">
    <property type="entry name" value="MA"/>
    <property type="match status" value="1"/>
</dbReference>
<dbReference type="InterPro" id="IPR024478">
    <property type="entry name" value="HlyB_4HB_MCP"/>
</dbReference>
<organism evidence="7 8">
    <name type="scientific">Paracraurococcus lichenis</name>
    <dbReference type="NCBI Taxonomy" id="3064888"/>
    <lineage>
        <taxon>Bacteria</taxon>
        <taxon>Pseudomonadati</taxon>
        <taxon>Pseudomonadota</taxon>
        <taxon>Alphaproteobacteria</taxon>
        <taxon>Acetobacterales</taxon>
        <taxon>Roseomonadaceae</taxon>
        <taxon>Paracraurococcus</taxon>
    </lineage>
</organism>
<keyword evidence="4" id="KW-1133">Transmembrane helix</keyword>
<evidence type="ECO:0000256" key="4">
    <source>
        <dbReference type="SAM" id="Phobius"/>
    </source>
</evidence>
<sequence length="554" mass="57478">MRSKLIIAFGALFLTLAGLGGVAVQQLSRLDGAAADLADNWMPSIDTLGRLTASITRHRALQGQILLTTNPNTKAEAERQYAQVLALVEENWRTYDRLVTPGEERQRADAIVAAWRDYKAKAERIDDLTRRGDRDGAVALYEGETWPVYRRTLEAVSADQDLNTRMGRNAAAAAHVTYASALWMIGGVTLLAALVALASALWLNKQVVSRVLRLAGTTRQLAQRDYAFELPCAVRADEIGDLARAIDECRTGLRAADALSAAQAVEQAAKAEHAARLAALLKSFEGKVRHAVSTLSAAVGRLKGAAEIMSGSAEGTLKQAASVAAAAEQTSANVQTVAAATEELSASIAEITRQVSQSSKVAGQAVAEARHTDEVVHGLAEGAQRIGEVMHLITTIAGQTNLLALNATIEAARAGEAGKGFAVVASEVKNLAAQTAKATEEIAAQVGAMQSATGDAVGAIQAIGARIGEVSEIATAIAAAVEEQGSATAEIARSVQQAAAGTQSVSGAIGAVSRAATEASAAASEVASASEDLSRQATTLDTEVGTFLRDARAA</sequence>
<reference evidence="7 8" key="1">
    <citation type="submission" date="2023-08" db="EMBL/GenBank/DDBJ databases">
        <title>The draft genome sequence of Paracraurococcus sp. LOR1-02.</title>
        <authorList>
            <person name="Kingkaew E."/>
            <person name="Tanasupawat S."/>
        </authorList>
    </citation>
    <scope>NUCLEOTIDE SEQUENCE [LARGE SCALE GENOMIC DNA]</scope>
    <source>
        <strain evidence="7 8">LOR1-02</strain>
    </source>
</reference>
<dbReference type="PROSITE" id="PS50111">
    <property type="entry name" value="CHEMOTAXIS_TRANSDUC_2"/>
    <property type="match status" value="1"/>
</dbReference>
<dbReference type="Gene3D" id="6.10.340.10">
    <property type="match status" value="1"/>
</dbReference>
<keyword evidence="1 3" id="KW-0807">Transducer</keyword>
<dbReference type="PROSITE" id="PS50885">
    <property type="entry name" value="HAMP"/>
    <property type="match status" value="1"/>
</dbReference>
<name>A0ABT9E8N6_9PROT</name>